<name>A0A7C1SXN2_9HYPH</name>
<keyword evidence="1" id="KW-0812">Transmembrane</keyword>
<dbReference type="EMBL" id="DSKI01000277">
    <property type="protein sequence ID" value="HEB43083.1"/>
    <property type="molecule type" value="Genomic_DNA"/>
</dbReference>
<gene>
    <name evidence="2" type="ORF">ENP70_05150</name>
</gene>
<evidence type="ECO:0000256" key="1">
    <source>
        <dbReference type="SAM" id="Phobius"/>
    </source>
</evidence>
<keyword evidence="1" id="KW-0472">Membrane</keyword>
<accession>A0A7C1SXN2</accession>
<reference evidence="2" key="1">
    <citation type="journal article" date="2020" name="mSystems">
        <title>Genome- and Community-Level Interaction Insights into Carbon Utilization and Element Cycling Functions of Hydrothermarchaeota in Hydrothermal Sediment.</title>
        <authorList>
            <person name="Zhou Z."/>
            <person name="Liu Y."/>
            <person name="Xu W."/>
            <person name="Pan J."/>
            <person name="Luo Z.H."/>
            <person name="Li M."/>
        </authorList>
    </citation>
    <scope>NUCLEOTIDE SEQUENCE [LARGE SCALE GENOMIC DNA]</scope>
    <source>
        <strain evidence="2">SpSt-243</strain>
    </source>
</reference>
<feature type="transmembrane region" description="Helical" evidence="1">
    <location>
        <begin position="53"/>
        <end position="72"/>
    </location>
</feature>
<proteinExistence type="predicted"/>
<evidence type="ECO:0008006" key="3">
    <source>
        <dbReference type="Google" id="ProtNLM"/>
    </source>
</evidence>
<dbReference type="AlphaFoldDB" id="A0A7C1SXN2"/>
<comment type="caution">
    <text evidence="2">The sequence shown here is derived from an EMBL/GenBank/DDBJ whole genome shotgun (WGS) entry which is preliminary data.</text>
</comment>
<evidence type="ECO:0000313" key="2">
    <source>
        <dbReference type="EMBL" id="HEB43083.1"/>
    </source>
</evidence>
<sequence length="83" mass="8940">MQMNAPRDGLTVLIRNETQKLTANFVNTCGTTMVAIGVLTPTINAIVTDPRTLSPLAVLGFSAFGVILHLWARTFLADLEEAP</sequence>
<keyword evidence="1" id="KW-1133">Transmembrane helix</keyword>
<feature type="transmembrane region" description="Helical" evidence="1">
    <location>
        <begin position="21"/>
        <end position="47"/>
    </location>
</feature>
<protein>
    <recommendedName>
        <fullName evidence="3">MFS transporter</fullName>
    </recommendedName>
</protein>
<organism evidence="2">
    <name type="scientific">Agrobacterium albertimagni</name>
    <dbReference type="NCBI Taxonomy" id="147266"/>
    <lineage>
        <taxon>Bacteria</taxon>
        <taxon>Pseudomonadati</taxon>
        <taxon>Pseudomonadota</taxon>
        <taxon>Alphaproteobacteria</taxon>
        <taxon>Hyphomicrobiales</taxon>
        <taxon>Rhizobiaceae</taxon>
        <taxon>Rhizobium/Agrobacterium group</taxon>
        <taxon>Agrobacterium</taxon>
    </lineage>
</organism>